<reference evidence="1" key="1">
    <citation type="journal article" date="2019" name="Sci. Rep.">
        <title>Draft genome of Tanacetum cinerariifolium, the natural source of mosquito coil.</title>
        <authorList>
            <person name="Yamashiro T."/>
            <person name="Shiraishi A."/>
            <person name="Satake H."/>
            <person name="Nakayama K."/>
        </authorList>
    </citation>
    <scope>NUCLEOTIDE SEQUENCE</scope>
</reference>
<comment type="caution">
    <text evidence="1">The sequence shown here is derived from an EMBL/GenBank/DDBJ whole genome shotgun (WGS) entry which is preliminary data.</text>
</comment>
<evidence type="ECO:0000313" key="1">
    <source>
        <dbReference type="EMBL" id="GFD26045.1"/>
    </source>
</evidence>
<name>A0A699USY5_TANCI</name>
<dbReference type="EMBL" id="BKCJ011365383">
    <property type="protein sequence ID" value="GFD26045.1"/>
    <property type="molecule type" value="Genomic_DNA"/>
</dbReference>
<accession>A0A699USY5</accession>
<sequence length="72" mass="8306">MPSEMKHAIPQMRNRPQKLLKERLLVSISATCDEHELDANHLSWILCNSPFSESWRMAVDKSIARGESLWNA</sequence>
<organism evidence="1">
    <name type="scientific">Tanacetum cinerariifolium</name>
    <name type="common">Dalmatian daisy</name>
    <name type="synonym">Chrysanthemum cinerariifolium</name>
    <dbReference type="NCBI Taxonomy" id="118510"/>
    <lineage>
        <taxon>Eukaryota</taxon>
        <taxon>Viridiplantae</taxon>
        <taxon>Streptophyta</taxon>
        <taxon>Embryophyta</taxon>
        <taxon>Tracheophyta</taxon>
        <taxon>Spermatophyta</taxon>
        <taxon>Magnoliopsida</taxon>
        <taxon>eudicotyledons</taxon>
        <taxon>Gunneridae</taxon>
        <taxon>Pentapetalae</taxon>
        <taxon>asterids</taxon>
        <taxon>campanulids</taxon>
        <taxon>Asterales</taxon>
        <taxon>Asteraceae</taxon>
        <taxon>Asteroideae</taxon>
        <taxon>Anthemideae</taxon>
        <taxon>Anthemidinae</taxon>
        <taxon>Tanacetum</taxon>
    </lineage>
</organism>
<dbReference type="AlphaFoldDB" id="A0A699USY5"/>
<proteinExistence type="predicted"/>
<gene>
    <name evidence="1" type="ORF">Tci_898014</name>
</gene>
<protein>
    <submittedName>
        <fullName evidence="1">Uncharacterized protein</fullName>
    </submittedName>
</protein>